<dbReference type="InterPro" id="IPR023055">
    <property type="entry name" value="CinA_Arc"/>
</dbReference>
<evidence type="ECO:0000259" key="2">
    <source>
        <dbReference type="SMART" id="SM00852"/>
    </source>
</evidence>
<dbReference type="Proteomes" id="UP000825123">
    <property type="component" value="Chromosome"/>
</dbReference>
<organism evidence="3 4">
    <name type="scientific">Stygiolobus caldivivus</name>
    <dbReference type="NCBI Taxonomy" id="2824673"/>
    <lineage>
        <taxon>Archaea</taxon>
        <taxon>Thermoproteota</taxon>
        <taxon>Thermoprotei</taxon>
        <taxon>Sulfolobales</taxon>
        <taxon>Sulfolobaceae</taxon>
        <taxon>Stygiolobus</taxon>
    </lineage>
</organism>
<dbReference type="HAMAP" id="MF_00226_A">
    <property type="entry name" value="CinA_A"/>
    <property type="match status" value="1"/>
</dbReference>
<evidence type="ECO:0000313" key="3">
    <source>
        <dbReference type="EMBL" id="BCU71309.1"/>
    </source>
</evidence>
<dbReference type="EMBL" id="AP024597">
    <property type="protein sequence ID" value="BCU71309.1"/>
    <property type="molecule type" value="Genomic_DNA"/>
</dbReference>
<feature type="domain" description="MoaB/Mog" evidence="2">
    <location>
        <begin position="7"/>
        <end position="175"/>
    </location>
</feature>
<reference evidence="3 4" key="1">
    <citation type="submission" date="2021-04" db="EMBL/GenBank/DDBJ databases">
        <title>Complete genome sequence of Stygiolobus sp. KN-1.</title>
        <authorList>
            <person name="Nakamura K."/>
            <person name="Sakai H."/>
            <person name="Kurosawa N."/>
        </authorList>
    </citation>
    <scope>NUCLEOTIDE SEQUENCE [LARGE SCALE GENOMIC DNA]</scope>
    <source>
        <strain evidence="3 4">KN-1</strain>
    </source>
</reference>
<dbReference type="GeneID" id="66164328"/>
<comment type="similarity">
    <text evidence="1">Belongs to the CinA family.</text>
</comment>
<dbReference type="Pfam" id="PF00994">
    <property type="entry name" value="MoCF_biosynth"/>
    <property type="match status" value="1"/>
</dbReference>
<evidence type="ECO:0000313" key="4">
    <source>
        <dbReference type="Proteomes" id="UP000825123"/>
    </source>
</evidence>
<dbReference type="KEGG" id="csty:KN1_26060"/>
<name>A0A8D5ZJ85_9CREN</name>
<dbReference type="PANTHER" id="PTHR13939:SF0">
    <property type="entry name" value="NMN AMIDOHYDROLASE-LIKE PROTEIN YFAY"/>
    <property type="match status" value="1"/>
</dbReference>
<protein>
    <recommendedName>
        <fullName evidence="1">Protein KN1_26060</fullName>
    </recommendedName>
</protein>
<dbReference type="InterPro" id="IPR036425">
    <property type="entry name" value="MoaB/Mog-like_dom_sf"/>
</dbReference>
<gene>
    <name evidence="3" type="ORF">KN1_26060</name>
</gene>
<proteinExistence type="inferred from homology"/>
<dbReference type="PANTHER" id="PTHR13939">
    <property type="entry name" value="NICOTINAMIDE-NUCLEOTIDE AMIDOHYDROLASE PNCC"/>
    <property type="match status" value="1"/>
</dbReference>
<dbReference type="Gene3D" id="3.40.980.10">
    <property type="entry name" value="MoaB/Mog-like domain"/>
    <property type="match status" value="1"/>
</dbReference>
<dbReference type="InterPro" id="IPR050101">
    <property type="entry name" value="CinA"/>
</dbReference>
<dbReference type="SUPFAM" id="SSF53218">
    <property type="entry name" value="Molybdenum cofactor biosynthesis proteins"/>
    <property type="match status" value="1"/>
</dbReference>
<keyword evidence="4" id="KW-1185">Reference proteome</keyword>
<dbReference type="NCBIfam" id="NF002291">
    <property type="entry name" value="PRK01215.1"/>
    <property type="match status" value="1"/>
</dbReference>
<dbReference type="SMART" id="SM00852">
    <property type="entry name" value="MoCF_biosynth"/>
    <property type="match status" value="1"/>
</dbReference>
<dbReference type="AlphaFoldDB" id="A0A8D5ZJ85"/>
<evidence type="ECO:0000256" key="1">
    <source>
        <dbReference type="HAMAP-Rule" id="MF_00226"/>
    </source>
</evidence>
<sequence length="264" mass="29943">MEEWYAEIITIGNEILSGKTINTNASHIARRLISIGFTIRRITVVMDELEEIKEIFKETISRNPNLIVSTGGLGPTYDDKTSEGISLAINRPLELNQKAYQMIVEKYSRLGIQLTEERVKMAKMPRGSIAVENDVGIAPGIYVKYEDIEILATPGVPREMENVLENFLSKHLTNRPNKKYHEESFIIRGVMESTIAPYVKQLVKKYDLYIKTHPKGKELENPVLEIQIAGSSISEDEIERKIKECKKELIDIGVRLGGLVEEVK</sequence>
<dbReference type="CDD" id="cd00885">
    <property type="entry name" value="cinA"/>
    <property type="match status" value="1"/>
</dbReference>
<dbReference type="RefSeq" id="WP_221288025.1">
    <property type="nucleotide sequence ID" value="NZ_AP024597.1"/>
</dbReference>
<accession>A0A8D5ZJ85</accession>
<dbReference type="InterPro" id="IPR001453">
    <property type="entry name" value="MoaB/Mog_dom"/>
</dbReference>